<keyword evidence="3" id="KW-0804">Transcription</keyword>
<dbReference type="InterPro" id="IPR036390">
    <property type="entry name" value="WH_DNA-bd_sf"/>
</dbReference>
<evidence type="ECO:0000256" key="3">
    <source>
        <dbReference type="ARBA" id="ARBA00023163"/>
    </source>
</evidence>
<keyword evidence="1" id="KW-0805">Transcription regulation</keyword>
<dbReference type="PROSITE" id="PS00894">
    <property type="entry name" value="HTH_DEOR_1"/>
    <property type="match status" value="1"/>
</dbReference>
<keyword evidence="2" id="KW-0238">DNA-binding</keyword>
<dbReference type="SMART" id="SM01134">
    <property type="entry name" value="DeoRC"/>
    <property type="match status" value="1"/>
</dbReference>
<evidence type="ECO:0000256" key="1">
    <source>
        <dbReference type="ARBA" id="ARBA00023015"/>
    </source>
</evidence>
<evidence type="ECO:0000256" key="2">
    <source>
        <dbReference type="ARBA" id="ARBA00023125"/>
    </source>
</evidence>
<gene>
    <name evidence="5" type="primary">glcR</name>
    <name evidence="5" type="ORF">CLMAG_19750</name>
</gene>
<dbReference type="InterPro" id="IPR014036">
    <property type="entry name" value="DeoR-like_C"/>
</dbReference>
<dbReference type="RefSeq" id="WP_066621457.1">
    <property type="nucleotide sequence ID" value="NZ_FQXL01000004.1"/>
</dbReference>
<dbReference type="GO" id="GO:0003700">
    <property type="term" value="F:DNA-binding transcription factor activity"/>
    <property type="evidence" value="ECO:0007669"/>
    <property type="project" value="InterPro"/>
</dbReference>
<sequence length="252" mass="28675">MYQEERLQLILDYLQANSRISVEDICNLYKVSRDTARRDLVILEKQKAIVRTHGGAILPTPNKELLNYSERLLYDVEEKHKIAKLSASLVKERDTIILDTSTTVQAFVELLENKQCNVITNSINVADILSKKNNIKVFLLGGKLNNFHRFLYGSATINMLSDYFADKCFISAFGVSEKGITTTDDEDAAVMKKIIEQSKQTILLADHSKFNNNGNYKVCDLRQINLIITDKQPDEPFMKILNKNNISLLIAE</sequence>
<dbReference type="InterPro" id="IPR018356">
    <property type="entry name" value="Tscrpt_reg_HTH_DeoR_CS"/>
</dbReference>
<accession>A0A161XCW6</accession>
<dbReference type="AlphaFoldDB" id="A0A161XCW6"/>
<protein>
    <submittedName>
        <fullName evidence="5">HTH-type transcriptional repressor GlcR</fullName>
    </submittedName>
</protein>
<dbReference type="SUPFAM" id="SSF100950">
    <property type="entry name" value="NagB/RpiA/CoA transferase-like"/>
    <property type="match status" value="1"/>
</dbReference>
<dbReference type="PATRIC" id="fig|1121326.3.peg.1965"/>
<dbReference type="Proteomes" id="UP000076603">
    <property type="component" value="Unassembled WGS sequence"/>
</dbReference>
<dbReference type="OrthoDB" id="9797223at2"/>
<keyword evidence="6" id="KW-1185">Reference proteome</keyword>
<proteinExistence type="predicted"/>
<dbReference type="InterPro" id="IPR036388">
    <property type="entry name" value="WH-like_DNA-bd_sf"/>
</dbReference>
<dbReference type="Pfam" id="PF00455">
    <property type="entry name" value="DeoRC"/>
    <property type="match status" value="1"/>
</dbReference>
<dbReference type="STRING" id="1121326.CLMAG_19750"/>
<dbReference type="Gene3D" id="3.40.50.1360">
    <property type="match status" value="1"/>
</dbReference>
<evidence type="ECO:0000313" key="6">
    <source>
        <dbReference type="Proteomes" id="UP000076603"/>
    </source>
</evidence>
<dbReference type="EMBL" id="LWAE01000002">
    <property type="protein sequence ID" value="KZL92166.1"/>
    <property type="molecule type" value="Genomic_DNA"/>
</dbReference>
<name>A0A161XCW6_9CLOT</name>
<dbReference type="SUPFAM" id="SSF46785">
    <property type="entry name" value="Winged helix' DNA-binding domain"/>
    <property type="match status" value="1"/>
</dbReference>
<reference evidence="5 6" key="1">
    <citation type="submission" date="2016-04" db="EMBL/GenBank/DDBJ databases">
        <title>Genome sequence of Clostridium magnum DSM 2767.</title>
        <authorList>
            <person name="Poehlein A."/>
            <person name="Uhlig R."/>
            <person name="Fischer R."/>
            <person name="Bahl H."/>
            <person name="Daniel R."/>
        </authorList>
    </citation>
    <scope>NUCLEOTIDE SEQUENCE [LARGE SCALE GENOMIC DNA]</scope>
    <source>
        <strain evidence="5 6">DSM 2767</strain>
    </source>
</reference>
<dbReference type="Pfam" id="PF08220">
    <property type="entry name" value="HTH_DeoR"/>
    <property type="match status" value="1"/>
</dbReference>
<dbReference type="InterPro" id="IPR001034">
    <property type="entry name" value="DeoR_HTH"/>
</dbReference>
<dbReference type="PANTHER" id="PTHR30363:SF51">
    <property type="entry name" value="HTH-TYPE TRANSCRIPTIONAL REPRESSOR GLCR"/>
    <property type="match status" value="1"/>
</dbReference>
<feature type="domain" description="HTH deoR-type" evidence="4">
    <location>
        <begin position="3"/>
        <end position="58"/>
    </location>
</feature>
<dbReference type="InterPro" id="IPR037171">
    <property type="entry name" value="NagB/RpiA_transferase-like"/>
</dbReference>
<dbReference type="Gene3D" id="1.10.10.10">
    <property type="entry name" value="Winged helix-like DNA-binding domain superfamily/Winged helix DNA-binding domain"/>
    <property type="match status" value="1"/>
</dbReference>
<evidence type="ECO:0000313" key="5">
    <source>
        <dbReference type="EMBL" id="KZL92166.1"/>
    </source>
</evidence>
<dbReference type="GO" id="GO:0003677">
    <property type="term" value="F:DNA binding"/>
    <property type="evidence" value="ECO:0007669"/>
    <property type="project" value="UniProtKB-KW"/>
</dbReference>
<organism evidence="5 6">
    <name type="scientific">Clostridium magnum DSM 2767</name>
    <dbReference type="NCBI Taxonomy" id="1121326"/>
    <lineage>
        <taxon>Bacteria</taxon>
        <taxon>Bacillati</taxon>
        <taxon>Bacillota</taxon>
        <taxon>Clostridia</taxon>
        <taxon>Eubacteriales</taxon>
        <taxon>Clostridiaceae</taxon>
        <taxon>Clostridium</taxon>
    </lineage>
</organism>
<evidence type="ECO:0000259" key="4">
    <source>
        <dbReference type="PROSITE" id="PS51000"/>
    </source>
</evidence>
<dbReference type="PROSITE" id="PS51000">
    <property type="entry name" value="HTH_DEOR_2"/>
    <property type="match status" value="1"/>
</dbReference>
<dbReference type="PANTHER" id="PTHR30363">
    <property type="entry name" value="HTH-TYPE TRANSCRIPTIONAL REGULATOR SRLR-RELATED"/>
    <property type="match status" value="1"/>
</dbReference>
<comment type="caution">
    <text evidence="5">The sequence shown here is derived from an EMBL/GenBank/DDBJ whole genome shotgun (WGS) entry which is preliminary data.</text>
</comment>
<dbReference type="PRINTS" id="PR00037">
    <property type="entry name" value="HTHLACR"/>
</dbReference>
<dbReference type="SMART" id="SM00420">
    <property type="entry name" value="HTH_DEOR"/>
    <property type="match status" value="1"/>
</dbReference>
<dbReference type="InterPro" id="IPR050313">
    <property type="entry name" value="Carb_Metab_HTH_regulators"/>
</dbReference>